<comment type="similarity">
    <text evidence="1">Belongs to the cytochrome P450 family.</text>
</comment>
<dbReference type="PANTHER" id="PTHR24296">
    <property type="entry name" value="CYTOCHROME P450"/>
    <property type="match status" value="1"/>
</dbReference>
<name>A0A8T1U7L4_9STRA</name>
<evidence type="ECO:0000256" key="2">
    <source>
        <dbReference type="ARBA" id="ARBA00022723"/>
    </source>
</evidence>
<dbReference type="Proteomes" id="UP000688947">
    <property type="component" value="Unassembled WGS sequence"/>
</dbReference>
<dbReference type="AlphaFoldDB" id="A0A8T1U7L4"/>
<keyword evidence="3" id="KW-0560">Oxidoreductase</keyword>
<sequence length="225" mass="24665">MSKIPFLASPVIASVLLSTSSARLNVGDEKKLKENVRVIDGHVMGIIPDAIERRRLRVEEKKAGHPAALADKGIVSIVLDNIESRGMPVERNIAVASIIAGRDTTADCMGWLFHLLGERGKNPKFSTDKHYTPTVEDITKVPHIFPDGTFVPANTDISIGLFSCRRLASVWGEDALEFKPERFIDNETSEITPMTATNIVARFEMIPEPGQNVAYTRGISLGNLS</sequence>
<keyword evidence="2" id="KW-0479">Metal-binding</keyword>
<feature type="chain" id="PRO_5035845851" description="Cytochrome P450" evidence="5">
    <location>
        <begin position="23"/>
        <end position="225"/>
    </location>
</feature>
<comment type="caution">
    <text evidence="6">The sequence shown here is derived from an EMBL/GenBank/DDBJ whole genome shotgun (WGS) entry which is preliminary data.</text>
</comment>
<dbReference type="GO" id="GO:0016491">
    <property type="term" value="F:oxidoreductase activity"/>
    <property type="evidence" value="ECO:0007669"/>
    <property type="project" value="UniProtKB-KW"/>
</dbReference>
<keyword evidence="5" id="KW-0732">Signal</keyword>
<feature type="signal peptide" evidence="5">
    <location>
        <begin position="1"/>
        <end position="22"/>
    </location>
</feature>
<evidence type="ECO:0000256" key="5">
    <source>
        <dbReference type="SAM" id="SignalP"/>
    </source>
</evidence>
<protein>
    <recommendedName>
        <fullName evidence="8">Cytochrome P450</fullName>
    </recommendedName>
</protein>
<dbReference type="VEuPathDB" id="FungiDB:PC110_g14748"/>
<dbReference type="GO" id="GO:0046872">
    <property type="term" value="F:metal ion binding"/>
    <property type="evidence" value="ECO:0007669"/>
    <property type="project" value="UniProtKB-KW"/>
</dbReference>
<reference evidence="6" key="1">
    <citation type="submission" date="2021-01" db="EMBL/GenBank/DDBJ databases">
        <title>Phytophthora aleatoria, a newly-described species from Pinus radiata is distinct from Phytophthora cactorum isolates based on comparative genomics.</title>
        <authorList>
            <person name="Mcdougal R."/>
            <person name="Panda P."/>
            <person name="Williams N."/>
            <person name="Studholme D.J."/>
        </authorList>
    </citation>
    <scope>NUCLEOTIDE SEQUENCE</scope>
    <source>
        <strain evidence="6">NZFS 3830</strain>
    </source>
</reference>
<evidence type="ECO:0000313" key="7">
    <source>
        <dbReference type="Proteomes" id="UP000688947"/>
    </source>
</evidence>
<dbReference type="OrthoDB" id="1470350at2759"/>
<evidence type="ECO:0000256" key="3">
    <source>
        <dbReference type="ARBA" id="ARBA00023002"/>
    </source>
</evidence>
<organism evidence="6 7">
    <name type="scientific">Phytophthora cactorum</name>
    <dbReference type="NCBI Taxonomy" id="29920"/>
    <lineage>
        <taxon>Eukaryota</taxon>
        <taxon>Sar</taxon>
        <taxon>Stramenopiles</taxon>
        <taxon>Oomycota</taxon>
        <taxon>Peronosporomycetes</taxon>
        <taxon>Peronosporales</taxon>
        <taxon>Peronosporaceae</taxon>
        <taxon>Phytophthora</taxon>
    </lineage>
</organism>
<keyword evidence="4" id="KW-0408">Iron</keyword>
<evidence type="ECO:0000256" key="4">
    <source>
        <dbReference type="ARBA" id="ARBA00023004"/>
    </source>
</evidence>
<evidence type="ECO:0000256" key="1">
    <source>
        <dbReference type="ARBA" id="ARBA00010617"/>
    </source>
</evidence>
<proteinExistence type="inferred from homology"/>
<evidence type="ECO:0000313" key="6">
    <source>
        <dbReference type="EMBL" id="KAG6953671.1"/>
    </source>
</evidence>
<accession>A0A8T1U7L4</accession>
<dbReference type="EMBL" id="JAENGZ010000807">
    <property type="protein sequence ID" value="KAG6953671.1"/>
    <property type="molecule type" value="Genomic_DNA"/>
</dbReference>
<gene>
    <name evidence="6" type="ORF">JG687_00012258</name>
</gene>
<evidence type="ECO:0008006" key="8">
    <source>
        <dbReference type="Google" id="ProtNLM"/>
    </source>
</evidence>